<dbReference type="EMBL" id="AZLV01000764">
    <property type="protein sequence ID" value="ETJ03986.1"/>
    <property type="molecule type" value="Genomic_DNA"/>
</dbReference>
<dbReference type="PATRIC" id="fig|1403939.3.peg.1006"/>
<comment type="caution">
    <text evidence="1">The sequence shown here is derived from an EMBL/GenBank/DDBJ whole genome shotgun (WGS) entry which is preliminary data.</text>
</comment>
<gene>
    <name evidence="1" type="ORF">Q605_AUC00764G0006</name>
</gene>
<evidence type="ECO:0000313" key="2">
    <source>
        <dbReference type="Proteomes" id="UP000018852"/>
    </source>
</evidence>
<sequence length="531" mass="53415">MDHSGLLAGVSLGVGLLEVLDGAHAVDLQSPGLGVGGDVHAPDPLLVSQVRALAALAILGPEALGAARLRQGTDGGEPVVLQQDVDDLDVLLDHGGQLHGEHLVGAVAHDRHDLGLGASQLAAQAGRDLVAHAGEGVLHVVLHRGAGLPQGLKVARHGPGGVDDDVLVAEHLVERAKDLGLGRQRAVAQVVALAGASQPRLALTSDLSGVGLVDVVTLQSLGQGDQGLAGVGHHHLGALLGGIEGSDVDVDELHTRVLELRLGGRGEVGVARTDTDDQVSLVGDVVTGVASGRAHATDGAGVVEVDGTLAGLGVSHRDPGRRGEGTQLLAGLRVDRAAAGDDHRALGGLDLGHRTGQGSGLGEGTAHVPHALAEELDRPVEGLGLDVLRHGDDDGAGLSGVGQHTHGGQQRGNELLGAVDAVKEAGDRAEGVVDGQVQRGGVLQLLEHRVGHAGGELVGGEDEDRHAVGGGQGGAGDHVERARADGGRDHVGRQAVAHLGEGSCRVHSALLIAGHDVGHRVLARGGVDLVL</sequence>
<organism evidence="1 2">
    <name type="scientific">Actinomyces urogenitalis DORA_12</name>
    <dbReference type="NCBI Taxonomy" id="1403939"/>
    <lineage>
        <taxon>Bacteria</taxon>
        <taxon>Bacillati</taxon>
        <taxon>Actinomycetota</taxon>
        <taxon>Actinomycetes</taxon>
        <taxon>Actinomycetales</taxon>
        <taxon>Actinomycetaceae</taxon>
        <taxon>Actinomyces</taxon>
    </lineage>
</organism>
<dbReference type="AlphaFoldDB" id="W1VE40"/>
<reference evidence="1 2" key="1">
    <citation type="submission" date="2013-12" db="EMBL/GenBank/DDBJ databases">
        <title>A Varibaculum cambriense genome reconstructed from a premature infant gut community with otherwise low bacterial novelty that shifts toward anaerobic metabolism during the third week of life.</title>
        <authorList>
            <person name="Brown C.T."/>
            <person name="Sharon I."/>
            <person name="Thomas B.C."/>
            <person name="Castelle C.J."/>
            <person name="Morowitz M.J."/>
            <person name="Banfield J.F."/>
        </authorList>
    </citation>
    <scope>NUCLEOTIDE SEQUENCE [LARGE SCALE GENOMIC DNA]</scope>
    <source>
        <strain evidence="2">DORA_12</strain>
    </source>
</reference>
<accession>W1VE40</accession>
<dbReference type="Proteomes" id="UP000018852">
    <property type="component" value="Unassembled WGS sequence"/>
</dbReference>
<protein>
    <submittedName>
        <fullName evidence="1">Uncharacterized protein</fullName>
    </submittedName>
</protein>
<proteinExistence type="predicted"/>
<evidence type="ECO:0000313" key="1">
    <source>
        <dbReference type="EMBL" id="ETJ03986.1"/>
    </source>
</evidence>
<name>W1VE40_9ACTO</name>